<dbReference type="GO" id="GO:0003676">
    <property type="term" value="F:nucleic acid binding"/>
    <property type="evidence" value="ECO:0007669"/>
    <property type="project" value="InterPro"/>
</dbReference>
<evidence type="ECO:0000256" key="1">
    <source>
        <dbReference type="ARBA" id="ARBA00022741"/>
    </source>
</evidence>
<proteinExistence type="predicted"/>
<dbReference type="Pfam" id="PF00271">
    <property type="entry name" value="Helicase_C"/>
    <property type="match status" value="1"/>
</dbReference>
<sequence>MNVYSWEAAGSGHHHKKAKKTGTVVFHSDGQVDTSFERLQKEVTVERLHSSQKEAEDAVANPHANTIKTALMTAPTAKVLEQKLGFTGLLPCQAQCYRGIFNGRDVILHSRTGSGKTLAYALPIIERHLLVEQQRATDAAPGPFLLIFVFSNDLAMQTRSVLTKIYGKRTNLRIAVAGFDDLQPVTTPGAGDREKKKSKNSSYHPNNGGAVDILIGTVRTMDEAIRGRKAAAAATDAEEAEAAREARLLGKKRSRTNSKQPVASRGNEDGKPDENDADDADAVNASDDEEEVPATSAATREAGAISSARVRAIVVDEVDTTLGPRFSSLGRRMKNLLKAVRRANGALAEGLLNDFRAHHYVLCGATIPNWVLKAGFLGVKKYYYQLVAVGTAKLPPQLECFHQPCRLADRVATAVRLLTRNADFNGRVVVFGMTKQLLALEAALRVASSSAAAATAVTARNVSAGKKTPSADSASLTSSALVVRALTTEKDEVERVTAIEDFNCGVAQILLCTDVAARGLDFVGVDTVLMLNLPRSALASDTFVHRAGRTARVGRPGRCILLHDTSETTLLDAIAKSTHVVMQALPAAVAATVAAAGTKKSDATSMVAMKLVVRNPFRYKKPQMEVPSAMCVLNSNVDDALRQQLQDVREEDGSNGEVVLFRVPAGQLHEVKQRLWKYALQEA</sequence>
<keyword evidence="2" id="KW-0378">Hydrolase</keyword>
<organism evidence="8 9">
    <name type="scientific">Leptomonas seymouri</name>
    <dbReference type="NCBI Taxonomy" id="5684"/>
    <lineage>
        <taxon>Eukaryota</taxon>
        <taxon>Discoba</taxon>
        <taxon>Euglenozoa</taxon>
        <taxon>Kinetoplastea</taxon>
        <taxon>Metakinetoplastina</taxon>
        <taxon>Trypanosomatida</taxon>
        <taxon>Trypanosomatidae</taxon>
        <taxon>Leishmaniinae</taxon>
        <taxon>Leptomonas</taxon>
    </lineage>
</organism>
<dbReference type="InterPro" id="IPR014001">
    <property type="entry name" value="Helicase_ATP-bd"/>
</dbReference>
<dbReference type="Pfam" id="PF00270">
    <property type="entry name" value="DEAD"/>
    <property type="match status" value="1"/>
</dbReference>
<gene>
    <name evidence="8" type="ORF">ABL78_1337</name>
</gene>
<feature type="region of interest" description="Disordered" evidence="5">
    <location>
        <begin position="183"/>
        <end position="210"/>
    </location>
</feature>
<dbReference type="CDD" id="cd18787">
    <property type="entry name" value="SF2_C_DEAD"/>
    <property type="match status" value="1"/>
</dbReference>
<keyword evidence="1" id="KW-0547">Nucleotide-binding</keyword>
<dbReference type="InterPro" id="IPR027417">
    <property type="entry name" value="P-loop_NTPase"/>
</dbReference>
<dbReference type="EMBL" id="LJSK01000021">
    <property type="protein sequence ID" value="KPI89569.1"/>
    <property type="molecule type" value="Genomic_DNA"/>
</dbReference>
<feature type="compositionally biased region" description="Acidic residues" evidence="5">
    <location>
        <begin position="275"/>
        <end position="292"/>
    </location>
</feature>
<name>A0A0N0P856_LEPSE</name>
<accession>A0A0N0P856</accession>
<feature type="domain" description="Helicase ATP-binding" evidence="6">
    <location>
        <begin position="97"/>
        <end position="385"/>
    </location>
</feature>
<evidence type="ECO:0000256" key="2">
    <source>
        <dbReference type="ARBA" id="ARBA00022801"/>
    </source>
</evidence>
<keyword evidence="3 8" id="KW-0347">Helicase</keyword>
<dbReference type="InterPro" id="IPR050079">
    <property type="entry name" value="DEAD_box_RNA_helicase"/>
</dbReference>
<keyword evidence="9" id="KW-1185">Reference proteome</keyword>
<evidence type="ECO:0000256" key="4">
    <source>
        <dbReference type="ARBA" id="ARBA00022840"/>
    </source>
</evidence>
<dbReference type="PANTHER" id="PTHR47959">
    <property type="entry name" value="ATP-DEPENDENT RNA HELICASE RHLE-RELATED"/>
    <property type="match status" value="1"/>
</dbReference>
<dbReference type="SUPFAM" id="SSF52540">
    <property type="entry name" value="P-loop containing nucleoside triphosphate hydrolases"/>
    <property type="match status" value="2"/>
</dbReference>
<dbReference type="InterPro" id="IPR011545">
    <property type="entry name" value="DEAD/DEAH_box_helicase_dom"/>
</dbReference>
<dbReference type="OMA" id="AHHYVLC"/>
<dbReference type="GO" id="GO:0016787">
    <property type="term" value="F:hydrolase activity"/>
    <property type="evidence" value="ECO:0007669"/>
    <property type="project" value="UniProtKB-KW"/>
</dbReference>
<comment type="caution">
    <text evidence="8">The sequence shown here is derived from an EMBL/GenBank/DDBJ whole genome shotgun (WGS) entry which is preliminary data.</text>
</comment>
<feature type="domain" description="Helicase C-terminal" evidence="7">
    <location>
        <begin position="432"/>
        <end position="593"/>
    </location>
</feature>
<dbReference type="OrthoDB" id="10256233at2759"/>
<reference evidence="8 9" key="1">
    <citation type="journal article" date="2015" name="PLoS Pathog.">
        <title>Leptomonas seymouri: Adaptations to the Dixenous Life Cycle Analyzed by Genome Sequencing, Transcriptome Profiling and Co-infection with Leishmania donovani.</title>
        <authorList>
            <person name="Kraeva N."/>
            <person name="Butenko A."/>
            <person name="Hlavacova J."/>
            <person name="Kostygov A."/>
            <person name="Myskova J."/>
            <person name="Grybchuk D."/>
            <person name="Lestinova T."/>
            <person name="Votypka J."/>
            <person name="Volf P."/>
            <person name="Opperdoes F."/>
            <person name="Flegontov P."/>
            <person name="Lukes J."/>
            <person name="Yurchenko V."/>
        </authorList>
    </citation>
    <scope>NUCLEOTIDE SEQUENCE [LARGE SCALE GENOMIC DNA]</scope>
    <source>
        <strain evidence="8 9">ATCC 30220</strain>
    </source>
</reference>
<dbReference type="GO" id="GO:0005524">
    <property type="term" value="F:ATP binding"/>
    <property type="evidence" value="ECO:0007669"/>
    <property type="project" value="UniProtKB-KW"/>
</dbReference>
<evidence type="ECO:0000313" key="8">
    <source>
        <dbReference type="EMBL" id="KPI89569.1"/>
    </source>
</evidence>
<dbReference type="VEuPathDB" id="TriTrypDB:Lsey_0021_0380"/>
<dbReference type="SMART" id="SM00490">
    <property type="entry name" value="HELICc"/>
    <property type="match status" value="1"/>
</dbReference>
<evidence type="ECO:0000259" key="6">
    <source>
        <dbReference type="PROSITE" id="PS51192"/>
    </source>
</evidence>
<evidence type="ECO:0000259" key="7">
    <source>
        <dbReference type="PROSITE" id="PS51194"/>
    </source>
</evidence>
<dbReference type="InterPro" id="IPR001650">
    <property type="entry name" value="Helicase_C-like"/>
</dbReference>
<dbReference type="Gene3D" id="3.40.50.300">
    <property type="entry name" value="P-loop containing nucleotide triphosphate hydrolases"/>
    <property type="match status" value="2"/>
</dbReference>
<dbReference type="AlphaFoldDB" id="A0A0N0P856"/>
<evidence type="ECO:0000256" key="3">
    <source>
        <dbReference type="ARBA" id="ARBA00022806"/>
    </source>
</evidence>
<dbReference type="PROSITE" id="PS51194">
    <property type="entry name" value="HELICASE_CTER"/>
    <property type="match status" value="1"/>
</dbReference>
<dbReference type="GO" id="GO:0005829">
    <property type="term" value="C:cytosol"/>
    <property type="evidence" value="ECO:0007669"/>
    <property type="project" value="TreeGrafter"/>
</dbReference>
<feature type="region of interest" description="Disordered" evidence="5">
    <location>
        <begin position="243"/>
        <end position="301"/>
    </location>
</feature>
<dbReference type="PANTHER" id="PTHR47959:SF1">
    <property type="entry name" value="ATP-DEPENDENT RNA HELICASE DBPA"/>
    <property type="match status" value="1"/>
</dbReference>
<dbReference type="PROSITE" id="PS51192">
    <property type="entry name" value="HELICASE_ATP_BIND_1"/>
    <property type="match status" value="1"/>
</dbReference>
<dbReference type="GO" id="GO:0003724">
    <property type="term" value="F:RNA helicase activity"/>
    <property type="evidence" value="ECO:0007669"/>
    <property type="project" value="TreeGrafter"/>
</dbReference>
<keyword evidence="4" id="KW-0067">ATP-binding</keyword>
<dbReference type="SMART" id="SM00487">
    <property type="entry name" value="DEXDc"/>
    <property type="match status" value="1"/>
</dbReference>
<protein>
    <submittedName>
        <fullName evidence="8">Putative RNA helicase</fullName>
    </submittedName>
</protein>
<dbReference type="Proteomes" id="UP000038009">
    <property type="component" value="Unassembled WGS sequence"/>
</dbReference>
<evidence type="ECO:0000256" key="5">
    <source>
        <dbReference type="SAM" id="MobiDB-lite"/>
    </source>
</evidence>
<evidence type="ECO:0000313" key="9">
    <source>
        <dbReference type="Proteomes" id="UP000038009"/>
    </source>
</evidence>